<evidence type="ECO:0000313" key="5">
    <source>
        <dbReference type="EMBL" id="ORC09979.1"/>
    </source>
</evidence>
<dbReference type="SUPFAM" id="SSF140459">
    <property type="entry name" value="PE/PPE dimer-like"/>
    <property type="match status" value="1"/>
</dbReference>
<dbReference type="Gene3D" id="1.20.1260.20">
    <property type="entry name" value="PPE superfamily"/>
    <property type="match status" value="1"/>
</dbReference>
<reference evidence="5 6" key="1">
    <citation type="submission" date="2017-02" db="EMBL/GenBank/DDBJ databases">
        <title>Mycobacterium kansasii genomes.</title>
        <authorList>
            <person name="Borowka P."/>
            <person name="Strapagiel D."/>
            <person name="Marciniak B."/>
            <person name="Lach J."/>
            <person name="Bakula Z."/>
            <person name="Van Ingen J."/>
            <person name="Safianowska A."/>
            <person name="Brzostek A."/>
            <person name="Dziadek J."/>
            <person name="Jagielski T."/>
        </authorList>
    </citation>
    <scope>NUCLEOTIDE SEQUENCE [LARGE SCALE GENOMIC DNA]</scope>
    <source>
        <strain evidence="5 6">12MK</strain>
    </source>
</reference>
<gene>
    <name evidence="5" type="ORF">B4U45_02430</name>
</gene>
<keyword evidence="2" id="KW-1133">Transmembrane helix</keyword>
<comment type="similarity">
    <text evidence="1">Belongs to the mycobacterial PPE family.</text>
</comment>
<feature type="transmembrane region" description="Helical" evidence="2">
    <location>
        <begin position="222"/>
        <end position="245"/>
    </location>
</feature>
<evidence type="ECO:0000313" key="6">
    <source>
        <dbReference type="Proteomes" id="UP000192335"/>
    </source>
</evidence>
<organism evidence="5 6">
    <name type="scientific">Mycobacterium persicum</name>
    <dbReference type="NCBI Taxonomy" id="1487726"/>
    <lineage>
        <taxon>Bacteria</taxon>
        <taxon>Bacillati</taxon>
        <taxon>Actinomycetota</taxon>
        <taxon>Actinomycetes</taxon>
        <taxon>Mycobacteriales</taxon>
        <taxon>Mycobacteriaceae</taxon>
        <taxon>Mycobacterium</taxon>
    </lineage>
</organism>
<accession>A0A8E2LQU2</accession>
<feature type="domain" description="PPE-PPW subfamily C-terminal" evidence="4">
    <location>
        <begin position="359"/>
        <end position="400"/>
    </location>
</feature>
<protein>
    <submittedName>
        <fullName evidence="5">Uncharacterized protein</fullName>
    </submittedName>
</protein>
<dbReference type="OrthoDB" id="4750199at2"/>
<comment type="caution">
    <text evidence="5">The sequence shown here is derived from an EMBL/GenBank/DDBJ whole genome shotgun (WGS) entry which is preliminary data.</text>
</comment>
<evidence type="ECO:0000256" key="1">
    <source>
        <dbReference type="ARBA" id="ARBA00010652"/>
    </source>
</evidence>
<dbReference type="PANTHER" id="PTHR46766:SF1">
    <property type="entry name" value="GLUTAMINE-RICH PROTEIN 2"/>
    <property type="match status" value="1"/>
</dbReference>
<dbReference type="InterPro" id="IPR038332">
    <property type="entry name" value="PPE_sf"/>
</dbReference>
<proteinExistence type="inferred from homology"/>
<evidence type="ECO:0000259" key="3">
    <source>
        <dbReference type="Pfam" id="PF00823"/>
    </source>
</evidence>
<evidence type="ECO:0000256" key="2">
    <source>
        <dbReference type="SAM" id="Phobius"/>
    </source>
</evidence>
<evidence type="ECO:0000259" key="4">
    <source>
        <dbReference type="Pfam" id="PF18878"/>
    </source>
</evidence>
<keyword evidence="2" id="KW-0472">Membrane</keyword>
<dbReference type="Pfam" id="PF00823">
    <property type="entry name" value="PPE"/>
    <property type="match status" value="1"/>
</dbReference>
<keyword evidence="2" id="KW-0812">Transmembrane</keyword>
<dbReference type="Proteomes" id="UP000192335">
    <property type="component" value="Unassembled WGS sequence"/>
</dbReference>
<feature type="transmembrane region" description="Helical" evidence="2">
    <location>
        <begin position="251"/>
        <end position="276"/>
    </location>
</feature>
<dbReference type="PANTHER" id="PTHR46766">
    <property type="entry name" value="GLUTAMINE-RICH PROTEIN 2"/>
    <property type="match status" value="1"/>
</dbReference>
<dbReference type="AlphaFoldDB" id="A0A8E2LQU2"/>
<sequence>MSAPVWMASPPEVHSALLSTGPGPASLIDAAQAWSSLSVEYGAVAAELTAVMTAVRAEAWWGTAAECCVAAYAPYLTWVMQVSADCAQLAAVHEITASAYKAALAAMPTLGELAANHATHAVLLATNFFGVNAIPIAFNEADYARMWIQAATTMTVYETISSPARASTPHAAPAPAIIKPGASAADATQVTVTPFPIWQILEILMNGIAGVLHYLKESLLAAVLAWIFIPLCVVAAAVALLTGHAVLAEQFLGFIMNLAIIPFQFLAEAGLIFVMATVDICKLVIAWFLGNLGSMGATGLLTHLATTTALSSGAALGVGASKGTAVALELAAAPYGATAVGAVGSLATAGGVVSPAQLGGAVGFAGTVTSGTVPQAAGLTTLSDGTHGDGARVPMLPSGWVQNVCGDSTSWVPA</sequence>
<feature type="transmembrane region" description="Helical" evidence="2">
    <location>
        <begin position="283"/>
        <end position="305"/>
    </location>
</feature>
<dbReference type="GO" id="GO:0052572">
    <property type="term" value="P:response to host immune response"/>
    <property type="evidence" value="ECO:0007669"/>
    <property type="project" value="TreeGrafter"/>
</dbReference>
<feature type="domain" description="PPE" evidence="3">
    <location>
        <begin position="6"/>
        <end position="167"/>
    </location>
</feature>
<dbReference type="InterPro" id="IPR043641">
    <property type="entry name" value="PPE-PPW_C"/>
</dbReference>
<name>A0A8E2LQU2_9MYCO</name>
<dbReference type="InterPro" id="IPR000030">
    <property type="entry name" value="PPE_dom"/>
</dbReference>
<dbReference type="Pfam" id="PF18878">
    <property type="entry name" value="PPE-PPW"/>
    <property type="match status" value="1"/>
</dbReference>
<feature type="transmembrane region" description="Helical" evidence="2">
    <location>
        <begin position="197"/>
        <end position="215"/>
    </location>
</feature>
<dbReference type="EMBL" id="MWQA01000001">
    <property type="protein sequence ID" value="ORC09979.1"/>
    <property type="molecule type" value="Genomic_DNA"/>
</dbReference>